<organism evidence="1 2">
    <name type="scientific">Marinactinospora rubrisoli</name>
    <dbReference type="NCBI Taxonomy" id="2715399"/>
    <lineage>
        <taxon>Bacteria</taxon>
        <taxon>Bacillati</taxon>
        <taxon>Actinomycetota</taxon>
        <taxon>Actinomycetes</taxon>
        <taxon>Streptosporangiales</taxon>
        <taxon>Nocardiopsidaceae</taxon>
        <taxon>Marinactinospora</taxon>
    </lineage>
</organism>
<reference evidence="2" key="1">
    <citation type="journal article" date="2019" name="Int. J. Syst. Evol. Microbiol.">
        <title>The Global Catalogue of Microorganisms (GCM) 10K type strain sequencing project: providing services to taxonomists for standard genome sequencing and annotation.</title>
        <authorList>
            <consortium name="The Broad Institute Genomics Platform"/>
            <consortium name="The Broad Institute Genome Sequencing Center for Infectious Disease"/>
            <person name="Wu L."/>
            <person name="Ma J."/>
        </authorList>
    </citation>
    <scope>NUCLEOTIDE SEQUENCE [LARGE SCALE GENOMIC DNA]</scope>
    <source>
        <strain evidence="2">CGMCC 4.7382</strain>
    </source>
</reference>
<dbReference type="EMBL" id="JBHTBH010000011">
    <property type="protein sequence ID" value="MFC7330319.1"/>
    <property type="molecule type" value="Genomic_DNA"/>
</dbReference>
<dbReference type="Proteomes" id="UP001596540">
    <property type="component" value="Unassembled WGS sequence"/>
</dbReference>
<protein>
    <submittedName>
        <fullName evidence="1">Uncharacterized protein</fullName>
    </submittedName>
</protein>
<comment type="caution">
    <text evidence="1">The sequence shown here is derived from an EMBL/GenBank/DDBJ whole genome shotgun (WGS) entry which is preliminary data.</text>
</comment>
<accession>A0ABW2KMW8</accession>
<evidence type="ECO:0000313" key="2">
    <source>
        <dbReference type="Proteomes" id="UP001596540"/>
    </source>
</evidence>
<gene>
    <name evidence="1" type="ORF">ACFQRF_21565</name>
</gene>
<keyword evidence="2" id="KW-1185">Reference proteome</keyword>
<dbReference type="RefSeq" id="WP_379872963.1">
    <property type="nucleotide sequence ID" value="NZ_JBHTBH010000011.1"/>
</dbReference>
<evidence type="ECO:0000313" key="1">
    <source>
        <dbReference type="EMBL" id="MFC7330319.1"/>
    </source>
</evidence>
<name>A0ABW2KMW8_9ACTN</name>
<sequence>MVAEVGERLRASAHTVFIGRVVGVGTPTSRR</sequence>
<proteinExistence type="predicted"/>